<evidence type="ECO:0000313" key="1">
    <source>
        <dbReference type="EMBL" id="AII30189.1"/>
    </source>
</evidence>
<reference evidence="1" key="1">
    <citation type="journal article" date="2015" name="PLoS ONE">
        <title>Life-style and genome structure of marine pseudoalteromonas siphovirus b8b isolated from the northwestern mediterranean sea.</title>
        <authorList>
            <person name="Lara E."/>
            <person name="Holmfeldt K."/>
            <person name="Solonenko N."/>
            <person name="Sa E.L."/>
            <person name="Ignacio-Espinoza J.C."/>
            <person name="Cornejo-Castillo F.M."/>
            <person name="Verberkmoes N.C."/>
            <person name="Vaque D."/>
            <person name="Sullivan M.B."/>
            <person name="Acinas S.G."/>
        </authorList>
    </citation>
    <scope>NUCLEOTIDE SEQUENCE [LARGE SCALE GENOMIC DNA]</scope>
</reference>
<sequence>MATLSNDTITVEFPDALEWVDEFDFSPVSQDVQRTIGGSFIVQEAGLLFGRPITLQGGEQVWLLRSKWRQLRTFADVVGAKYVLTLADGTTYNVIFRRDGRTSPATAEPLWRQNVQSDTNYVKNMVLQFYTVSEDS</sequence>
<organism evidence="1">
    <name type="scientific">Pseudoalteromonas phage B8b</name>
    <dbReference type="NCBI Taxonomy" id="1506997"/>
    <lineage>
        <taxon>Viruses</taxon>
        <taxon>Duplodnaviria</taxon>
        <taxon>Heunggongvirae</taxon>
        <taxon>Uroviricota</taxon>
        <taxon>Caudoviricetes</taxon>
    </lineage>
</organism>
<protein>
    <submittedName>
        <fullName evidence="1">Uncharacterized protein</fullName>
    </submittedName>
</protein>
<dbReference type="EMBL" id="KM000061">
    <property type="protein sequence ID" value="AII30189.1"/>
    <property type="molecule type" value="Genomic_DNA"/>
</dbReference>
<name>A0A076G8B9_9CAUD</name>
<accession>A0A076G8B9</accession>
<proteinExistence type="predicted"/>